<feature type="signal peptide" evidence="2">
    <location>
        <begin position="1"/>
        <end position="24"/>
    </location>
</feature>
<dbReference type="KEGG" id="blac:94352738"/>
<dbReference type="GeneID" id="94352738"/>
<proteinExistence type="predicted"/>
<keyword evidence="4" id="KW-1185">Reference proteome</keyword>
<feature type="compositionally biased region" description="Basic and acidic residues" evidence="1">
    <location>
        <begin position="100"/>
        <end position="112"/>
    </location>
</feature>
<protein>
    <submittedName>
        <fullName evidence="3">Uncharacterized protein</fullName>
    </submittedName>
</protein>
<reference evidence="3 4" key="1">
    <citation type="journal article" date="2021" name="Genome Biol.">
        <title>AFLAP: assembly-free linkage analysis pipeline using k-mers from genome sequencing data.</title>
        <authorList>
            <person name="Fletcher K."/>
            <person name="Zhang L."/>
            <person name="Gil J."/>
            <person name="Han R."/>
            <person name="Cavanaugh K."/>
            <person name="Michelmore R."/>
        </authorList>
    </citation>
    <scope>NUCLEOTIDE SEQUENCE [LARGE SCALE GENOMIC DNA]</scope>
    <source>
        <strain evidence="3 4">SF5</strain>
    </source>
</reference>
<feature type="chain" id="PRO_5037011160" evidence="2">
    <location>
        <begin position="25"/>
        <end position="135"/>
    </location>
</feature>
<dbReference type="EMBL" id="SHOA02000008">
    <property type="protein sequence ID" value="TDH70368.1"/>
    <property type="molecule type" value="Genomic_DNA"/>
</dbReference>
<organism evidence="3 4">
    <name type="scientific">Bremia lactucae</name>
    <name type="common">Lettuce downy mildew</name>
    <dbReference type="NCBI Taxonomy" id="4779"/>
    <lineage>
        <taxon>Eukaryota</taxon>
        <taxon>Sar</taxon>
        <taxon>Stramenopiles</taxon>
        <taxon>Oomycota</taxon>
        <taxon>Peronosporomycetes</taxon>
        <taxon>Peronosporales</taxon>
        <taxon>Peronosporaceae</taxon>
        <taxon>Bremia</taxon>
    </lineage>
</organism>
<accession>A0A976FP46</accession>
<feature type="compositionally biased region" description="Acidic residues" evidence="1">
    <location>
        <begin position="58"/>
        <end position="68"/>
    </location>
</feature>
<feature type="region of interest" description="Disordered" evidence="1">
    <location>
        <begin position="39"/>
        <end position="135"/>
    </location>
</feature>
<name>A0A976FP46_BRELC</name>
<evidence type="ECO:0000256" key="2">
    <source>
        <dbReference type="SAM" id="SignalP"/>
    </source>
</evidence>
<dbReference type="AlphaFoldDB" id="A0A976FP46"/>
<gene>
    <name evidence="3" type="ORF">CCR75_009020</name>
</gene>
<evidence type="ECO:0000313" key="3">
    <source>
        <dbReference type="EMBL" id="TDH70368.1"/>
    </source>
</evidence>
<feature type="compositionally biased region" description="Basic and acidic residues" evidence="1">
    <location>
        <begin position="124"/>
        <end position="135"/>
    </location>
</feature>
<evidence type="ECO:0000313" key="4">
    <source>
        <dbReference type="Proteomes" id="UP000294530"/>
    </source>
</evidence>
<comment type="caution">
    <text evidence="3">The sequence shown here is derived from an EMBL/GenBank/DDBJ whole genome shotgun (WGS) entry which is preliminary data.</text>
</comment>
<evidence type="ECO:0000256" key="1">
    <source>
        <dbReference type="SAM" id="MobiDB-lite"/>
    </source>
</evidence>
<dbReference type="Proteomes" id="UP000294530">
    <property type="component" value="Unassembled WGS sequence"/>
</dbReference>
<dbReference type="RefSeq" id="XP_067819867.1">
    <property type="nucleotide sequence ID" value="XM_067967067.1"/>
</dbReference>
<sequence length="135" mass="15570">MMFNKPVIALCIASVALLGSTVDASTEVAEAVALRNPTNDNAVYRDGDADGYNARDGYDDDDRDEINDDGNGRRLTGTRSYDRSRYLSSERYNNRYRSRYGRDGYSNRDSRYRSSYRRSYNSYDRSDRNDDNSYD</sequence>
<keyword evidence="2" id="KW-0732">Signal</keyword>